<evidence type="ECO:0000313" key="2">
    <source>
        <dbReference type="EMBL" id="QKD79874.1"/>
    </source>
</evidence>
<proteinExistence type="predicted"/>
<name>A0A6M8B047_9ACTO</name>
<dbReference type="Proteomes" id="UP000504752">
    <property type="component" value="Chromosome"/>
</dbReference>
<reference evidence="2 3" key="1">
    <citation type="submission" date="2020-05" db="EMBL/GenBank/DDBJ databases">
        <title>Actinomyces sp. zg-325.</title>
        <authorList>
            <person name="Yang C."/>
        </authorList>
    </citation>
    <scope>NUCLEOTIDE SEQUENCE [LARGE SCALE GENOMIC DNA]</scope>
    <source>
        <strain evidence="3">zg-325</strain>
    </source>
</reference>
<dbReference type="AlphaFoldDB" id="A0A6M8B047"/>
<evidence type="ECO:0000256" key="1">
    <source>
        <dbReference type="SAM" id="MobiDB-lite"/>
    </source>
</evidence>
<dbReference type="KEGG" id="amam:HPC72_06125"/>
<gene>
    <name evidence="2" type="ORF">HPC72_06125</name>
</gene>
<dbReference type="EMBL" id="CP053642">
    <property type="protein sequence ID" value="QKD79874.1"/>
    <property type="molecule type" value="Genomic_DNA"/>
</dbReference>
<protein>
    <submittedName>
        <fullName evidence="2">Uncharacterized protein</fullName>
    </submittedName>
</protein>
<evidence type="ECO:0000313" key="3">
    <source>
        <dbReference type="Proteomes" id="UP000504752"/>
    </source>
</evidence>
<keyword evidence="3" id="KW-1185">Reference proteome</keyword>
<organism evidence="2 3">
    <name type="scientific">Actinomyces marmotae</name>
    <dbReference type="NCBI Taxonomy" id="2737173"/>
    <lineage>
        <taxon>Bacteria</taxon>
        <taxon>Bacillati</taxon>
        <taxon>Actinomycetota</taxon>
        <taxon>Actinomycetes</taxon>
        <taxon>Actinomycetales</taxon>
        <taxon>Actinomycetaceae</taxon>
        <taxon>Actinomyces</taxon>
    </lineage>
</organism>
<sequence length="76" mass="7670">MSTEHAPGPVHGPSGAIPAAPLPAPPREQRLTAASQEGAGVAERLGALAEEPLEARAQGLADLAEDLRSALRLAEG</sequence>
<dbReference type="RefSeq" id="WP_159524622.1">
    <property type="nucleotide sequence ID" value="NZ_CP053642.1"/>
</dbReference>
<feature type="region of interest" description="Disordered" evidence="1">
    <location>
        <begin position="1"/>
        <end position="37"/>
    </location>
</feature>
<accession>A0A6M8B047</accession>